<feature type="region of interest" description="Disordered" evidence="3">
    <location>
        <begin position="358"/>
        <end position="430"/>
    </location>
</feature>
<reference evidence="6" key="2">
    <citation type="submission" date="2017-02" db="EMBL/GenBank/DDBJ databases">
        <title>Sunflower complete genome.</title>
        <authorList>
            <person name="Langlade N."/>
            <person name="Munos S."/>
        </authorList>
    </citation>
    <scope>NUCLEOTIDE SEQUENCE [LARGE SCALE GENOMIC DNA]</scope>
    <source>
        <tissue evidence="6">Leaves</tissue>
    </source>
</reference>
<name>A0A251TYF0_HELAN</name>
<dbReference type="PANTHER" id="PTHR46031">
    <property type="match status" value="1"/>
</dbReference>
<dbReference type="Gramene" id="mRNA:HanXRQr2_Chr09g0395281">
    <property type="protein sequence ID" value="mRNA:HanXRQr2_Chr09g0395281"/>
    <property type="gene ID" value="HanXRQr2_Chr09g0395281"/>
</dbReference>
<dbReference type="OrthoDB" id="5988181at2759"/>
<dbReference type="GO" id="GO:0010468">
    <property type="term" value="P:regulation of gene expression"/>
    <property type="evidence" value="ECO:0000318"/>
    <property type="project" value="GO_Central"/>
</dbReference>
<dbReference type="Proteomes" id="UP000215914">
    <property type="component" value="Chromosome 9"/>
</dbReference>
<dbReference type="SMART" id="SM00358">
    <property type="entry name" value="DSRM"/>
    <property type="match status" value="2"/>
</dbReference>
<reference evidence="5 7" key="1">
    <citation type="journal article" date="2017" name="Nature">
        <title>The sunflower genome provides insights into oil metabolism, flowering and Asterid evolution.</title>
        <authorList>
            <person name="Badouin H."/>
            <person name="Gouzy J."/>
            <person name="Grassa C.J."/>
            <person name="Murat F."/>
            <person name="Staton S.E."/>
            <person name="Cottret L."/>
            <person name="Lelandais-Briere C."/>
            <person name="Owens G.L."/>
            <person name="Carrere S."/>
            <person name="Mayjonade B."/>
            <person name="Legrand L."/>
            <person name="Gill N."/>
            <person name="Kane N.C."/>
            <person name="Bowers J.E."/>
            <person name="Hubner S."/>
            <person name="Bellec A."/>
            <person name="Berard A."/>
            <person name="Berges H."/>
            <person name="Blanchet N."/>
            <person name="Boniface M.C."/>
            <person name="Brunel D."/>
            <person name="Catrice O."/>
            <person name="Chaidir N."/>
            <person name="Claudel C."/>
            <person name="Donnadieu C."/>
            <person name="Faraut T."/>
            <person name="Fievet G."/>
            <person name="Helmstetter N."/>
            <person name="King M."/>
            <person name="Knapp S.J."/>
            <person name="Lai Z."/>
            <person name="Le Paslier M.C."/>
            <person name="Lippi Y."/>
            <person name="Lorenzon L."/>
            <person name="Mandel J.R."/>
            <person name="Marage G."/>
            <person name="Marchand G."/>
            <person name="Marquand E."/>
            <person name="Bret-Mestries E."/>
            <person name="Morien E."/>
            <person name="Nambeesan S."/>
            <person name="Nguyen T."/>
            <person name="Pegot-Espagnet P."/>
            <person name="Pouilly N."/>
            <person name="Raftis F."/>
            <person name="Sallet E."/>
            <person name="Schiex T."/>
            <person name="Thomas J."/>
            <person name="Vandecasteele C."/>
            <person name="Vares D."/>
            <person name="Vear F."/>
            <person name="Vautrin S."/>
            <person name="Crespi M."/>
            <person name="Mangin B."/>
            <person name="Burke J.M."/>
            <person name="Salse J."/>
            <person name="Munos S."/>
            <person name="Vincourt P."/>
            <person name="Rieseberg L.H."/>
            <person name="Langlade N.B."/>
        </authorList>
    </citation>
    <scope>NUCLEOTIDE SEQUENCE [LARGE SCALE GENOMIC DNA]</scope>
    <source>
        <strain evidence="7">cv. SF193</strain>
        <tissue evidence="5">Leaves</tissue>
    </source>
</reference>
<feature type="compositionally biased region" description="Low complexity" evidence="3">
    <location>
        <begin position="421"/>
        <end position="430"/>
    </location>
</feature>
<dbReference type="STRING" id="4232.A0A251TYF0"/>
<proteinExistence type="predicted"/>
<evidence type="ECO:0000256" key="2">
    <source>
        <dbReference type="ARBA" id="ARBA00022884"/>
    </source>
</evidence>
<dbReference type="GO" id="GO:0005634">
    <property type="term" value="C:nucleus"/>
    <property type="evidence" value="ECO:0000318"/>
    <property type="project" value="GO_Central"/>
</dbReference>
<dbReference type="Pfam" id="PF00035">
    <property type="entry name" value="dsrm"/>
    <property type="match status" value="2"/>
</dbReference>
<accession>A0A251TYF0</accession>
<keyword evidence="2" id="KW-0694">RNA-binding</keyword>
<dbReference type="AlphaFoldDB" id="A0A251TYF0"/>
<evidence type="ECO:0000256" key="3">
    <source>
        <dbReference type="SAM" id="MobiDB-lite"/>
    </source>
</evidence>
<evidence type="ECO:0000256" key="1">
    <source>
        <dbReference type="ARBA" id="ARBA00022737"/>
    </source>
</evidence>
<reference evidence="5" key="3">
    <citation type="submission" date="2020-06" db="EMBL/GenBank/DDBJ databases">
        <title>Helianthus annuus Genome sequencing and assembly Release 2.</title>
        <authorList>
            <person name="Gouzy J."/>
            <person name="Langlade N."/>
            <person name="Munos S."/>
        </authorList>
    </citation>
    <scope>NUCLEOTIDE SEQUENCE</scope>
    <source>
        <tissue evidence="5">Leaves</tissue>
    </source>
</reference>
<feature type="compositionally biased region" description="Basic residues" evidence="3">
    <location>
        <begin position="388"/>
        <end position="404"/>
    </location>
</feature>
<evidence type="ECO:0000313" key="6">
    <source>
        <dbReference type="EMBL" id="OTG15606.1"/>
    </source>
</evidence>
<evidence type="ECO:0000259" key="4">
    <source>
        <dbReference type="SMART" id="SM00358"/>
    </source>
</evidence>
<feature type="domain" description="DRBM" evidence="4">
    <location>
        <begin position="134"/>
        <end position="199"/>
    </location>
</feature>
<dbReference type="SUPFAM" id="SSF54768">
    <property type="entry name" value="dsRNA-binding domain-like"/>
    <property type="match status" value="2"/>
</dbReference>
<dbReference type="GO" id="GO:0003725">
    <property type="term" value="F:double-stranded RNA binding"/>
    <property type="evidence" value="ECO:0000318"/>
    <property type="project" value="GO_Central"/>
</dbReference>
<dbReference type="PANTHER" id="PTHR46031:SF37">
    <property type="entry name" value="DRBM DOMAIN-CONTAINING PROTEIN"/>
    <property type="match status" value="1"/>
</dbReference>
<organism evidence="6 7">
    <name type="scientific">Helianthus annuus</name>
    <name type="common">Common sunflower</name>
    <dbReference type="NCBI Taxonomy" id="4232"/>
    <lineage>
        <taxon>Eukaryota</taxon>
        <taxon>Viridiplantae</taxon>
        <taxon>Streptophyta</taxon>
        <taxon>Embryophyta</taxon>
        <taxon>Tracheophyta</taxon>
        <taxon>Spermatophyta</taxon>
        <taxon>Magnoliopsida</taxon>
        <taxon>eudicotyledons</taxon>
        <taxon>Gunneridae</taxon>
        <taxon>Pentapetalae</taxon>
        <taxon>asterids</taxon>
        <taxon>campanulids</taxon>
        <taxon>Asterales</taxon>
        <taxon>Asteraceae</taxon>
        <taxon>Asteroideae</taxon>
        <taxon>Heliantheae alliance</taxon>
        <taxon>Heliantheae</taxon>
        <taxon>Helianthus</taxon>
    </lineage>
</organism>
<dbReference type="GO" id="GO:0004525">
    <property type="term" value="F:ribonuclease III activity"/>
    <property type="evidence" value="ECO:0000318"/>
    <property type="project" value="GO_Central"/>
</dbReference>
<dbReference type="EMBL" id="MNCJ02000324">
    <property type="protein sequence ID" value="KAF5791480.1"/>
    <property type="molecule type" value="Genomic_DNA"/>
</dbReference>
<gene>
    <name evidence="6" type="ORF">HannXRQ_Chr09g0262221</name>
    <name evidence="5" type="ORF">HanXRQr2_Chr09g0395281</name>
</gene>
<dbReference type="EMBL" id="CM007898">
    <property type="protein sequence ID" value="OTG15606.1"/>
    <property type="molecule type" value="Genomic_DNA"/>
</dbReference>
<feature type="domain" description="DRBM" evidence="4">
    <location>
        <begin position="49"/>
        <end position="116"/>
    </location>
</feature>
<keyword evidence="1" id="KW-0677">Repeat</keyword>
<evidence type="ECO:0000313" key="7">
    <source>
        <dbReference type="Proteomes" id="UP000215914"/>
    </source>
</evidence>
<feature type="region of interest" description="Disordered" evidence="3">
    <location>
        <begin position="1"/>
        <end position="39"/>
    </location>
</feature>
<sequence>MEALSPAQPLPHNHQIGGVMSTPESQPAPENAHHSSQTLSAGQKPTFLYKCLLNQHVQKLKKPPPIYQTQNEGSEHLPWFRTTVWVDGVSYTSSNKFHQRKMSEADASRVAYNAITQQAKTDALRFIQQEKIFCKSIIVEFAAKKNLGKPVYETTQVEESVHVFRSYLHFNGVTYPGDGAKSKKEAEQLVARSVILQYLESENGADMADIVYCKLRQYFEMNKAPEINTMAKSSAAPESSLVQDTMVAATFQSSGAQLSVEPITPAAPIVIQPPTQQVSTELVNPTVSLVSQPPTPHTSTKPIHPEVPAVTQQPSAQVTVDPIEPVAAESLVSTAVPSTVVANSCTPVVSTTTVEVPETTNVSLQPKPEASPAQALEFIPLVDQSSDKKRRRTQKKNARRKKRANAQIPVIPATTQVQPFSPSMNSSSSV</sequence>
<dbReference type="Gene3D" id="3.30.160.20">
    <property type="match status" value="2"/>
</dbReference>
<keyword evidence="7" id="KW-1185">Reference proteome</keyword>
<dbReference type="InterPro" id="IPR014720">
    <property type="entry name" value="dsRBD_dom"/>
</dbReference>
<dbReference type="InParanoid" id="A0A251TYF0"/>
<dbReference type="GO" id="GO:0006396">
    <property type="term" value="P:RNA processing"/>
    <property type="evidence" value="ECO:0000318"/>
    <property type="project" value="GO_Central"/>
</dbReference>
<protein>
    <submittedName>
        <fullName evidence="5 6">Double-stranded RNA-binding domain-containing protein</fullName>
    </submittedName>
</protein>
<dbReference type="OMA" id="THRTEDA"/>
<evidence type="ECO:0000313" key="5">
    <source>
        <dbReference type="EMBL" id="KAF5791480.1"/>
    </source>
</evidence>